<dbReference type="Gene3D" id="2.60.40.10">
    <property type="entry name" value="Immunoglobulins"/>
    <property type="match status" value="1"/>
</dbReference>
<feature type="transmembrane region" description="Helical" evidence="2">
    <location>
        <begin position="6"/>
        <end position="28"/>
    </location>
</feature>
<keyword evidence="2" id="KW-1133">Transmembrane helix</keyword>
<reference evidence="3" key="1">
    <citation type="submission" date="2020-07" db="EMBL/GenBank/DDBJ databases">
        <title>Huge and variable diversity of episymbiotic CPR bacteria and DPANN archaea in groundwater ecosystems.</title>
        <authorList>
            <person name="He C.Y."/>
            <person name="Keren R."/>
            <person name="Whittaker M."/>
            <person name="Farag I.F."/>
            <person name="Doudna J."/>
            <person name="Cate J.H.D."/>
            <person name="Banfield J.F."/>
        </authorList>
    </citation>
    <scope>NUCLEOTIDE SEQUENCE</scope>
    <source>
        <strain evidence="3">NC_groundwater_972_Pr1_S-0.2um_49_27</strain>
    </source>
</reference>
<protein>
    <recommendedName>
        <fullName evidence="5">CARDB domain-containing protein</fullName>
    </recommendedName>
</protein>
<keyword evidence="2" id="KW-0812">Transmembrane</keyword>
<dbReference type="EMBL" id="JACQCQ010000013">
    <property type="protein sequence ID" value="MBI3627924.1"/>
    <property type="molecule type" value="Genomic_DNA"/>
</dbReference>
<keyword evidence="2" id="KW-0472">Membrane</keyword>
<evidence type="ECO:0000313" key="3">
    <source>
        <dbReference type="EMBL" id="MBI3627924.1"/>
    </source>
</evidence>
<dbReference type="Proteomes" id="UP000808388">
    <property type="component" value="Unassembled WGS sequence"/>
</dbReference>
<organism evidence="3 4">
    <name type="scientific">Candidatus Sungiibacteriota bacterium</name>
    <dbReference type="NCBI Taxonomy" id="2750080"/>
    <lineage>
        <taxon>Bacteria</taxon>
        <taxon>Candidatus Sungiibacteriota</taxon>
    </lineage>
</organism>
<name>A0A9D6QSE3_9BACT</name>
<dbReference type="InterPro" id="IPR013783">
    <property type="entry name" value="Ig-like_fold"/>
</dbReference>
<feature type="compositionally biased region" description="Low complexity" evidence="1">
    <location>
        <begin position="156"/>
        <end position="177"/>
    </location>
</feature>
<evidence type="ECO:0000256" key="2">
    <source>
        <dbReference type="SAM" id="Phobius"/>
    </source>
</evidence>
<sequence length="328" mass="34149">MAQLQALLRPLLAIAVLFIILILIVGLIGKMFSGIHFGSLLSAISISREKISVAAAPAVVASGEKTAISWNHEHKSANGLYELVYPCRENLIIKTESGETISCNSSYPLGSSNSIIIIPTLEGSDTANIPVSISFTPNGADRVALSGSVQLTINPASGASTSKASTSTKGSSESTKPGNKKMNTYPIPGGQSTPPLANQNGYPDLAIELIAAGSLATTSGTETLIPKSTLLPGEQAGVRFIIKNIGSGPSGPWIFNANLPINSSGSFFISDSQASLNPGESVVFTMGFNNLKNSGANVATFTVDPNAYISRDLNRANNSFSVTINRGY</sequence>
<dbReference type="AlphaFoldDB" id="A0A9D6QSE3"/>
<accession>A0A9D6QSE3</accession>
<evidence type="ECO:0000256" key="1">
    <source>
        <dbReference type="SAM" id="MobiDB-lite"/>
    </source>
</evidence>
<evidence type="ECO:0008006" key="5">
    <source>
        <dbReference type="Google" id="ProtNLM"/>
    </source>
</evidence>
<feature type="region of interest" description="Disordered" evidence="1">
    <location>
        <begin position="156"/>
        <end position="198"/>
    </location>
</feature>
<comment type="caution">
    <text evidence="3">The sequence shown here is derived from an EMBL/GenBank/DDBJ whole genome shotgun (WGS) entry which is preliminary data.</text>
</comment>
<evidence type="ECO:0000313" key="4">
    <source>
        <dbReference type="Proteomes" id="UP000808388"/>
    </source>
</evidence>
<proteinExistence type="predicted"/>
<gene>
    <name evidence="3" type="ORF">HY220_04265</name>
</gene>